<reference evidence="2 3" key="1">
    <citation type="submission" date="2024-10" db="EMBL/GenBank/DDBJ databases">
        <title>The Natural Products Discovery Center: Release of the First 8490 Sequenced Strains for Exploring Actinobacteria Biosynthetic Diversity.</title>
        <authorList>
            <person name="Kalkreuter E."/>
            <person name="Kautsar S.A."/>
            <person name="Yang D."/>
            <person name="Bader C.D."/>
            <person name="Teijaro C.N."/>
            <person name="Fluegel L."/>
            <person name="Davis C.M."/>
            <person name="Simpson J.R."/>
            <person name="Lauterbach L."/>
            <person name="Steele A.D."/>
            <person name="Gui C."/>
            <person name="Meng S."/>
            <person name="Li G."/>
            <person name="Viehrig K."/>
            <person name="Ye F."/>
            <person name="Su P."/>
            <person name="Kiefer A.F."/>
            <person name="Nichols A."/>
            <person name="Cepeda A.J."/>
            <person name="Yan W."/>
            <person name="Fan B."/>
            <person name="Jiang Y."/>
            <person name="Adhikari A."/>
            <person name="Zheng C.-J."/>
            <person name="Schuster L."/>
            <person name="Cowan T.M."/>
            <person name="Smanski M.J."/>
            <person name="Chevrette M.G."/>
            <person name="De Carvalho L.P.S."/>
            <person name="Shen B."/>
        </authorList>
    </citation>
    <scope>NUCLEOTIDE SEQUENCE [LARGE SCALE GENOMIC DNA]</scope>
    <source>
        <strain evidence="2 3">NPDC050545</strain>
    </source>
</reference>
<protein>
    <submittedName>
        <fullName evidence="2">YcaO-like family protein</fullName>
    </submittedName>
</protein>
<dbReference type="Gene3D" id="3.30.160.660">
    <property type="match status" value="1"/>
</dbReference>
<dbReference type="Gene3D" id="3.30.40.250">
    <property type="match status" value="1"/>
</dbReference>
<name>A0ABW7Z2J9_9ACTN</name>
<evidence type="ECO:0000313" key="3">
    <source>
        <dbReference type="Proteomes" id="UP001612741"/>
    </source>
</evidence>
<dbReference type="PANTHER" id="PTHR37809:SF1">
    <property type="entry name" value="RIBOSOMAL PROTEIN S12 METHYLTHIOTRANSFERASE ACCESSORY FACTOR YCAO"/>
    <property type="match status" value="1"/>
</dbReference>
<dbReference type="PROSITE" id="PS51664">
    <property type="entry name" value="YCAO"/>
    <property type="match status" value="1"/>
</dbReference>
<proteinExistence type="predicted"/>
<dbReference type="RefSeq" id="WP_397087625.1">
    <property type="nucleotide sequence ID" value="NZ_JBITGY010000009.1"/>
</dbReference>
<comment type="caution">
    <text evidence="2">The sequence shown here is derived from an EMBL/GenBank/DDBJ whole genome shotgun (WGS) entry which is preliminary data.</text>
</comment>
<evidence type="ECO:0000259" key="1">
    <source>
        <dbReference type="PROSITE" id="PS51664"/>
    </source>
</evidence>
<dbReference type="NCBIfam" id="TIGR00702">
    <property type="entry name" value="YcaO-type kinase domain"/>
    <property type="match status" value="1"/>
</dbReference>
<sequence>MLTWMLSGSDRTKLRLPGTDRAHDPAATLEMANRVAAKTGITRVADITWLDTIGIPTFQAIRPASLTVAVSQGKGLTNDLAKLSAMMEAIELWHVEQPMTPVTVAAARDVADQLVYDPLELPLSSPTVLHDGLPLDWQAARSLLDGAPTLVPQEAVGFSLERRSGWNAPAFFASTNGLASGNTLAEAILHALYEVIERDAVTLAVTGGDRGTPVDPASADSAAVAELCETLARAGVSLEVRSVPSATGLPCFIATITCEDYPPPFAGYGCHLSSEIALTRAITEAAQARLGYISGARDDLQQDVHAGRPQQRRPAAPGAAIQPQQAHESLAEDLEDVVKRAAVAFAHPPLVADLTRPDIGVPVVRVLAPGSRVSPEVF</sequence>
<gene>
    <name evidence="2" type="ORF">ACIBG2_33815</name>
</gene>
<dbReference type="PANTHER" id="PTHR37809">
    <property type="entry name" value="RIBOSOMAL PROTEIN S12 METHYLTHIOTRANSFERASE ACCESSORY FACTOR YCAO"/>
    <property type="match status" value="1"/>
</dbReference>
<organism evidence="2 3">
    <name type="scientific">Nonomuraea typhae</name>
    <dbReference type="NCBI Taxonomy" id="2603600"/>
    <lineage>
        <taxon>Bacteria</taxon>
        <taxon>Bacillati</taxon>
        <taxon>Actinomycetota</taxon>
        <taxon>Actinomycetes</taxon>
        <taxon>Streptosporangiales</taxon>
        <taxon>Streptosporangiaceae</taxon>
        <taxon>Nonomuraea</taxon>
    </lineage>
</organism>
<accession>A0ABW7Z2J9</accession>
<dbReference type="Gene3D" id="3.30.1330.230">
    <property type="match status" value="1"/>
</dbReference>
<keyword evidence="3" id="KW-1185">Reference proteome</keyword>
<dbReference type="InterPro" id="IPR003776">
    <property type="entry name" value="YcaO-like_dom"/>
</dbReference>
<feature type="domain" description="YcaO" evidence="1">
    <location>
        <begin position="73"/>
        <end position="378"/>
    </location>
</feature>
<dbReference type="EMBL" id="JBITGY010000009">
    <property type="protein sequence ID" value="MFI6502396.1"/>
    <property type="molecule type" value="Genomic_DNA"/>
</dbReference>
<dbReference type="Pfam" id="PF02624">
    <property type="entry name" value="YcaO"/>
    <property type="match status" value="1"/>
</dbReference>
<dbReference type="Proteomes" id="UP001612741">
    <property type="component" value="Unassembled WGS sequence"/>
</dbReference>
<evidence type="ECO:0000313" key="2">
    <source>
        <dbReference type="EMBL" id="MFI6502396.1"/>
    </source>
</evidence>